<protein>
    <recommendedName>
        <fullName evidence="4">Protein kinase domain-containing protein</fullName>
    </recommendedName>
</protein>
<feature type="compositionally biased region" description="Pro residues" evidence="1">
    <location>
        <begin position="608"/>
        <end position="624"/>
    </location>
</feature>
<evidence type="ECO:0000256" key="1">
    <source>
        <dbReference type="SAM" id="MobiDB-lite"/>
    </source>
</evidence>
<accession>A0A0G4H7Q9</accession>
<dbReference type="EMBL" id="CDMY01001057">
    <property type="protein sequence ID" value="CEM39909.1"/>
    <property type="molecule type" value="Genomic_DNA"/>
</dbReference>
<keyword evidence="3" id="KW-1185">Reference proteome</keyword>
<dbReference type="InParanoid" id="A0A0G4H7Q9"/>
<dbReference type="VEuPathDB" id="CryptoDB:Vbra_19829"/>
<evidence type="ECO:0000313" key="2">
    <source>
        <dbReference type="EMBL" id="CEM39909.1"/>
    </source>
</evidence>
<evidence type="ECO:0000313" key="3">
    <source>
        <dbReference type="Proteomes" id="UP000041254"/>
    </source>
</evidence>
<name>A0A0G4H7Q9_VITBC</name>
<sequence length="745" mass="81679">MRAGDGVMSIGSLSHAARMYAIAVLRTLAKFPVQPRRNSSRQQQHRKMPCTLILERRPPIAFDEDSKLGEGGTAIVYRGVLPPKYFSLEAPREAVFKIALLEGQEGEDFSERRKLEMEVEADRMRRFGGRPPFLKCLASGPGTFVTEEGERVPCVCLAMELLQDGVWVELQELLRPQKDRLHHDRLRLKEVVHRYLERRDADGAAAAERLLIGELTVLNKALELTAEAHMEALSRGVFCLDAFIANIFIAWSALSPDPFTPTPPAAEATRIIDLANSVVVRPRKLSSLFRRRLPGGPGAMVPLDRGRQRAQRMMPAGTPYQRPPEQLLVNGRWPSEESMLPTVGEEEVSLEQAVEGMKEGLRERGVLVGKGERERVLLGERTAIYSFAKLTQRVLRGFLPLLPQLEIHGGNDSDQDLFTTVCWEVVSEAAMTEKGRPLLDGLDHYLWGEEQRDRYLACPLYSLRGESAFAWVDKWVGQVAAISAEGICTDPCSRCAMADVISNLRAARTVLQETKAAMDDTTAPSPPLPSYHRISMVPAELPRGDVEATEEVNAASSFAAEASPTPTQGPTAGGGHDEIEDDNAAVVDEGPPPAQLPEITPHHVGFPAQPPPTPPPPPATTAAAPPPILIPMTVDPNDPTRLIPAHELPYTPGQAKLVTVGGRPIHGGWVWNPINGVWELWQPSSSHPGLWEVRSAKQDLSMRWQWLTAEIKGGGAETAIKSAVRGGADGWMTSCGLACRCHVSE</sequence>
<evidence type="ECO:0008006" key="4">
    <source>
        <dbReference type="Google" id="ProtNLM"/>
    </source>
</evidence>
<proteinExistence type="predicted"/>
<dbReference type="PhylomeDB" id="A0A0G4H7Q9"/>
<feature type="region of interest" description="Disordered" evidence="1">
    <location>
        <begin position="589"/>
        <end position="624"/>
    </location>
</feature>
<organism evidence="2 3">
    <name type="scientific">Vitrella brassicaformis (strain CCMP3155)</name>
    <dbReference type="NCBI Taxonomy" id="1169540"/>
    <lineage>
        <taxon>Eukaryota</taxon>
        <taxon>Sar</taxon>
        <taxon>Alveolata</taxon>
        <taxon>Colpodellida</taxon>
        <taxon>Vitrellaceae</taxon>
        <taxon>Vitrella</taxon>
    </lineage>
</organism>
<gene>
    <name evidence="2" type="ORF">Vbra_19829</name>
</gene>
<dbReference type="AlphaFoldDB" id="A0A0G4H7Q9"/>
<dbReference type="Proteomes" id="UP000041254">
    <property type="component" value="Unassembled WGS sequence"/>
</dbReference>
<reference evidence="2 3" key="1">
    <citation type="submission" date="2014-11" db="EMBL/GenBank/DDBJ databases">
        <authorList>
            <person name="Zhu J."/>
            <person name="Qi W."/>
            <person name="Song R."/>
        </authorList>
    </citation>
    <scope>NUCLEOTIDE SEQUENCE [LARGE SCALE GENOMIC DNA]</scope>
</reference>
<feature type="region of interest" description="Disordered" evidence="1">
    <location>
        <begin position="559"/>
        <end position="578"/>
    </location>
</feature>